<proteinExistence type="predicted"/>
<dbReference type="AlphaFoldDB" id="A0AAJ0QVT1"/>
<evidence type="ECO:0000256" key="1">
    <source>
        <dbReference type="SAM" id="Phobius"/>
    </source>
</evidence>
<accession>A0AAJ0QVT1</accession>
<dbReference type="Proteomes" id="UP000076296">
    <property type="component" value="Unassembled WGS sequence"/>
</dbReference>
<keyword evidence="1" id="KW-1133">Transmembrane helix</keyword>
<organism evidence="2 3">
    <name type="scientific">Acinetobacter baumannii</name>
    <dbReference type="NCBI Taxonomy" id="470"/>
    <lineage>
        <taxon>Bacteria</taxon>
        <taxon>Pseudomonadati</taxon>
        <taxon>Pseudomonadota</taxon>
        <taxon>Gammaproteobacteria</taxon>
        <taxon>Moraxellales</taxon>
        <taxon>Moraxellaceae</taxon>
        <taxon>Acinetobacter</taxon>
        <taxon>Acinetobacter calcoaceticus/baumannii complex</taxon>
    </lineage>
</organism>
<keyword evidence="1" id="KW-0472">Membrane</keyword>
<protein>
    <submittedName>
        <fullName evidence="2">Uncharacterized protein</fullName>
    </submittedName>
</protein>
<gene>
    <name evidence="2" type="ORF">LV35_02842</name>
</gene>
<evidence type="ECO:0000313" key="2">
    <source>
        <dbReference type="EMBL" id="KZA14383.1"/>
    </source>
</evidence>
<feature type="transmembrane region" description="Helical" evidence="1">
    <location>
        <begin position="27"/>
        <end position="45"/>
    </location>
</feature>
<comment type="caution">
    <text evidence="2">The sequence shown here is derived from an EMBL/GenBank/DDBJ whole genome shotgun (WGS) entry which is preliminary data.</text>
</comment>
<keyword evidence="1" id="KW-0812">Transmembrane</keyword>
<reference evidence="2 3" key="1">
    <citation type="submission" date="2016-01" db="EMBL/GenBank/DDBJ databases">
        <title>Draft sequences of Acinetobacter baumannii isolates from wounded military personnel.</title>
        <authorList>
            <person name="Arivett B.A."/>
            <person name="Fiester S.E."/>
            <person name="Ream D.C."/>
            <person name="Actis L.A."/>
        </authorList>
    </citation>
    <scope>NUCLEOTIDE SEQUENCE [LARGE SCALE GENOMIC DNA]</scope>
    <source>
        <strain evidence="2 3">AB2828</strain>
    </source>
</reference>
<sequence length="51" mass="6104">MRQSEQSYTRDLAIRILQQSDNIVKNLGKFTQCLLFLMIIFRILFPKKEKS</sequence>
<dbReference type="EMBL" id="LRDT01000036">
    <property type="protein sequence ID" value="KZA14383.1"/>
    <property type="molecule type" value="Genomic_DNA"/>
</dbReference>
<evidence type="ECO:0000313" key="3">
    <source>
        <dbReference type="Proteomes" id="UP000076296"/>
    </source>
</evidence>
<name>A0AAJ0QVT1_ACIBA</name>